<gene>
    <name evidence="5" type="primary">rpmD</name>
    <name evidence="7" type="ordered locus">Apre_1556</name>
</gene>
<dbReference type="InterPro" id="IPR016082">
    <property type="entry name" value="Ribosomal_uL30_ferredoxin-like"/>
</dbReference>
<evidence type="ECO:0000256" key="2">
    <source>
        <dbReference type="ARBA" id="ARBA00011838"/>
    </source>
</evidence>
<dbReference type="HOGENOM" id="CLU_131047_2_1_9"/>
<accession>C7REG4</accession>
<reference evidence="7 8" key="1">
    <citation type="journal article" date="2009" name="Stand. Genomic Sci.">
        <title>Complete genome sequence of Anaerococcus prevotii type strain (PC1).</title>
        <authorList>
            <person name="Labutti K."/>
            <person name="Pukall R."/>
            <person name="Steenblock K."/>
            <person name="Glavina Del Rio T."/>
            <person name="Tice H."/>
            <person name="Copeland A."/>
            <person name="Cheng J.F."/>
            <person name="Lucas S."/>
            <person name="Chen F."/>
            <person name="Nolan M."/>
            <person name="Bruce D."/>
            <person name="Goodwin L."/>
            <person name="Pitluck S."/>
            <person name="Ivanova N."/>
            <person name="Mavromatis K."/>
            <person name="Ovchinnikova G."/>
            <person name="Pati A."/>
            <person name="Chen A."/>
            <person name="Palaniappan K."/>
            <person name="Land M."/>
            <person name="Hauser L."/>
            <person name="Chang Y.J."/>
            <person name="Jeffries C.D."/>
            <person name="Chain P."/>
            <person name="Saunders E."/>
            <person name="Brettin T."/>
            <person name="Detter J.C."/>
            <person name="Han C."/>
            <person name="Goker M."/>
            <person name="Bristow J."/>
            <person name="Eisen J.A."/>
            <person name="Markowitz V."/>
            <person name="Hugenholtz P."/>
            <person name="Kyrpides N.C."/>
            <person name="Klenk H.P."/>
            <person name="Lapidus A."/>
        </authorList>
    </citation>
    <scope>NUCLEOTIDE SEQUENCE [LARGE SCALE GENOMIC DNA]</scope>
    <source>
        <strain evidence="8">ATCC 9321 / DSM 20548 / JCM 6508 / NCTC 11806 / PC1</strain>
    </source>
</reference>
<dbReference type="InterPro" id="IPR036919">
    <property type="entry name" value="Ribo_uL30_ferredoxin-like_sf"/>
</dbReference>
<keyword evidence="3 5" id="KW-0689">Ribosomal protein</keyword>
<keyword evidence="4 5" id="KW-0687">Ribonucleoprotein</keyword>
<dbReference type="OrthoDB" id="9812790at2"/>
<dbReference type="Proteomes" id="UP000002294">
    <property type="component" value="Chromosome"/>
</dbReference>
<name>C7REG4_ANAPD</name>
<protein>
    <recommendedName>
        <fullName evidence="5">Large ribosomal subunit protein uL30</fullName>
    </recommendedName>
</protein>
<dbReference type="PIRSF" id="PIRSF002211">
    <property type="entry name" value="Ribosomal_L30_bac-type"/>
    <property type="match status" value="1"/>
</dbReference>
<dbReference type="HAMAP" id="MF_01371_B">
    <property type="entry name" value="Ribosomal_uL30_B"/>
    <property type="match status" value="1"/>
</dbReference>
<proteinExistence type="inferred from homology"/>
<dbReference type="SUPFAM" id="SSF55129">
    <property type="entry name" value="Ribosomal protein L30p/L7e"/>
    <property type="match status" value="1"/>
</dbReference>
<dbReference type="CDD" id="cd01658">
    <property type="entry name" value="Ribosomal_L30"/>
    <property type="match status" value="1"/>
</dbReference>
<evidence type="ECO:0000256" key="5">
    <source>
        <dbReference type="HAMAP-Rule" id="MF_01371"/>
    </source>
</evidence>
<feature type="domain" description="Large ribosomal subunit protein uL30-like ferredoxin-like fold" evidence="6">
    <location>
        <begin position="5"/>
        <end position="54"/>
    </location>
</feature>
<dbReference type="InterPro" id="IPR005996">
    <property type="entry name" value="Ribosomal_uL30_bac-type"/>
</dbReference>
<evidence type="ECO:0000256" key="3">
    <source>
        <dbReference type="ARBA" id="ARBA00022980"/>
    </source>
</evidence>
<dbReference type="GO" id="GO:0006412">
    <property type="term" value="P:translation"/>
    <property type="evidence" value="ECO:0007669"/>
    <property type="project" value="UniProtKB-UniRule"/>
</dbReference>
<sequence length="60" mass="6655">MAKLEITLKRSFIGRKDGQIATCKALGLKKIGQTVTKEDNNATRGMINKVSFMVDVKELD</sequence>
<dbReference type="GO" id="GO:0015934">
    <property type="term" value="C:large ribosomal subunit"/>
    <property type="evidence" value="ECO:0007669"/>
    <property type="project" value="InterPro"/>
</dbReference>
<evidence type="ECO:0000259" key="6">
    <source>
        <dbReference type="Pfam" id="PF00327"/>
    </source>
</evidence>
<dbReference type="NCBIfam" id="TIGR01308">
    <property type="entry name" value="rpmD_bact"/>
    <property type="match status" value="1"/>
</dbReference>
<organism evidence="7 8">
    <name type="scientific">Anaerococcus prevotii (strain ATCC 9321 / DSM 20548 / JCM 6508 / NCTC 11806 / PC1)</name>
    <name type="common">Peptostreptococcus prevotii</name>
    <name type="synonym">Peptococcus prevotii</name>
    <dbReference type="NCBI Taxonomy" id="525919"/>
    <lineage>
        <taxon>Bacteria</taxon>
        <taxon>Bacillati</taxon>
        <taxon>Bacillota</taxon>
        <taxon>Tissierellia</taxon>
        <taxon>Tissierellales</taxon>
        <taxon>Peptoniphilaceae</taxon>
        <taxon>Anaerococcus</taxon>
    </lineage>
</organism>
<keyword evidence="8" id="KW-1185">Reference proteome</keyword>
<dbReference type="RefSeq" id="WP_015778474.1">
    <property type="nucleotide sequence ID" value="NC_013171.1"/>
</dbReference>
<evidence type="ECO:0000313" key="8">
    <source>
        <dbReference type="Proteomes" id="UP000002294"/>
    </source>
</evidence>
<comment type="subunit">
    <text evidence="2 5">Part of the 50S ribosomal subunit.</text>
</comment>
<dbReference type="EMBL" id="CP001708">
    <property type="protein sequence ID" value="ACV29577.1"/>
    <property type="molecule type" value="Genomic_DNA"/>
</dbReference>
<dbReference type="KEGG" id="apr:Apre_1556"/>
<evidence type="ECO:0000256" key="1">
    <source>
        <dbReference type="ARBA" id="ARBA00007594"/>
    </source>
</evidence>
<evidence type="ECO:0000256" key="4">
    <source>
        <dbReference type="ARBA" id="ARBA00023274"/>
    </source>
</evidence>
<comment type="similarity">
    <text evidence="1 5">Belongs to the universal ribosomal protein uL30 family.</text>
</comment>
<dbReference type="STRING" id="525919.Apre_1556"/>
<dbReference type="eggNOG" id="COG1841">
    <property type="taxonomic scope" value="Bacteria"/>
</dbReference>
<dbReference type="AlphaFoldDB" id="C7REG4"/>
<dbReference type="Pfam" id="PF00327">
    <property type="entry name" value="Ribosomal_L30"/>
    <property type="match status" value="1"/>
</dbReference>
<dbReference type="Gene3D" id="3.30.1390.20">
    <property type="entry name" value="Ribosomal protein L30, ferredoxin-like fold domain"/>
    <property type="match status" value="1"/>
</dbReference>
<dbReference type="FunFam" id="3.30.1390.20:FF:000001">
    <property type="entry name" value="50S ribosomal protein L30"/>
    <property type="match status" value="1"/>
</dbReference>
<dbReference type="GO" id="GO:0003735">
    <property type="term" value="F:structural constituent of ribosome"/>
    <property type="evidence" value="ECO:0007669"/>
    <property type="project" value="InterPro"/>
</dbReference>
<evidence type="ECO:0000313" key="7">
    <source>
        <dbReference type="EMBL" id="ACV29577.1"/>
    </source>
</evidence>